<dbReference type="AlphaFoldDB" id="A0A166DAS2"/>
<name>A0A166DAS2_DAUCS</name>
<comment type="caution">
    <text evidence="1">The sequence shown here is derived from an EMBL/GenBank/DDBJ whole genome shotgun (WGS) entry which is preliminary data.</text>
</comment>
<protein>
    <submittedName>
        <fullName evidence="1">Uncharacterized protein</fullName>
    </submittedName>
</protein>
<reference evidence="1" key="1">
    <citation type="journal article" date="2016" name="Nat. Genet.">
        <title>A high-quality carrot genome assembly provides new insights into carotenoid accumulation and asterid genome evolution.</title>
        <authorList>
            <person name="Iorizzo M."/>
            <person name="Ellison S."/>
            <person name="Senalik D."/>
            <person name="Zeng P."/>
            <person name="Satapoomin P."/>
            <person name="Huang J."/>
            <person name="Bowman M."/>
            <person name="Iovene M."/>
            <person name="Sanseverino W."/>
            <person name="Cavagnaro P."/>
            <person name="Yildiz M."/>
            <person name="Macko-Podgorni A."/>
            <person name="Moranska E."/>
            <person name="Grzebelus E."/>
            <person name="Grzebelus D."/>
            <person name="Ashrafi H."/>
            <person name="Zheng Z."/>
            <person name="Cheng S."/>
            <person name="Spooner D."/>
            <person name="Van Deynze A."/>
            <person name="Simon P."/>
        </authorList>
    </citation>
    <scope>NUCLEOTIDE SEQUENCE [LARGE SCALE GENOMIC DNA]</scope>
    <source>
        <tissue evidence="1">Leaf</tissue>
    </source>
</reference>
<gene>
    <name evidence="1" type="ORF">DCAR_005855</name>
</gene>
<organism evidence="1">
    <name type="scientific">Daucus carota subsp. sativus</name>
    <name type="common">Carrot</name>
    <dbReference type="NCBI Taxonomy" id="79200"/>
    <lineage>
        <taxon>Eukaryota</taxon>
        <taxon>Viridiplantae</taxon>
        <taxon>Streptophyta</taxon>
        <taxon>Embryophyta</taxon>
        <taxon>Tracheophyta</taxon>
        <taxon>Spermatophyta</taxon>
        <taxon>Magnoliopsida</taxon>
        <taxon>eudicotyledons</taxon>
        <taxon>Gunneridae</taxon>
        <taxon>Pentapetalae</taxon>
        <taxon>asterids</taxon>
        <taxon>campanulids</taxon>
        <taxon>Apiales</taxon>
        <taxon>Apiaceae</taxon>
        <taxon>Apioideae</taxon>
        <taxon>Scandiceae</taxon>
        <taxon>Daucinae</taxon>
        <taxon>Daucus</taxon>
        <taxon>Daucus sect. Daucus</taxon>
    </lineage>
</organism>
<evidence type="ECO:0000313" key="1">
    <source>
        <dbReference type="EMBL" id="KZN05018.1"/>
    </source>
</evidence>
<accession>A0A166DAS2</accession>
<dbReference type="EMBL" id="LNRQ01000002">
    <property type="protein sequence ID" value="KZN05018.1"/>
    <property type="molecule type" value="Genomic_DNA"/>
</dbReference>
<sequence>MPNQTSRQTFVELLANASPGNAGATTVVNSQNQQHILMKEGRENILQGHGRVQAVPKDNGQSGWAGAGFGGF</sequence>
<dbReference type="Gramene" id="KZN05018">
    <property type="protein sequence ID" value="KZN05018"/>
    <property type="gene ID" value="DCAR_005855"/>
</dbReference>
<proteinExistence type="predicted"/>